<evidence type="ECO:0000313" key="3">
    <source>
        <dbReference type="Proteomes" id="UP000316406"/>
    </source>
</evidence>
<evidence type="ECO:0000313" key="2">
    <source>
        <dbReference type="EMBL" id="TSI14638.1"/>
    </source>
</evidence>
<dbReference type="Gene3D" id="1.10.1740.10">
    <property type="match status" value="1"/>
</dbReference>
<keyword evidence="3" id="KW-1185">Reference proteome</keyword>
<dbReference type="AlphaFoldDB" id="A0A556CC78"/>
<name>A0A556CC78_BREAU</name>
<protein>
    <recommendedName>
        <fullName evidence="1">RNA polymerase sigma-70 region 2 domain-containing protein</fullName>
    </recommendedName>
</protein>
<organism evidence="2 3">
    <name type="scientific">Brevibacterium aurantiacum</name>
    <dbReference type="NCBI Taxonomy" id="273384"/>
    <lineage>
        <taxon>Bacteria</taxon>
        <taxon>Bacillati</taxon>
        <taxon>Actinomycetota</taxon>
        <taxon>Actinomycetes</taxon>
        <taxon>Micrococcales</taxon>
        <taxon>Brevibacteriaceae</taxon>
        <taxon>Brevibacterium</taxon>
    </lineage>
</organism>
<dbReference type="EMBL" id="VLTK01000008">
    <property type="protein sequence ID" value="TSI14638.1"/>
    <property type="molecule type" value="Genomic_DNA"/>
</dbReference>
<evidence type="ECO:0000259" key="1">
    <source>
        <dbReference type="Pfam" id="PF04542"/>
    </source>
</evidence>
<dbReference type="OrthoDB" id="5243766at2"/>
<sequence length="292" mass="32331">MRRVMQEQPENTTQQVGFTNEALLAAVSIATDRIIRPRMRSYGLGQWADDVAGEVMLSAWKSREKFDPQRGRLQSWINQIAKNRLADRVDIESRKHGHLILDGDYSMSSDEILERLAATAADQVVDDFAVAVAEQLATTSWLQPVVAAAASVMDTASFIVGFLTYVRFDSHAADAAEKFGVSSQRIRDCKRSFELHCQVIHRAQQKKAELVGQVHLSDLLDCLPEEGSAGAWTRQVSAAIQTWPGRLSEVTVDHVVAETGWKANTARQYLPITRTLLQVALGVLVAKTTEGE</sequence>
<dbReference type="GO" id="GO:0006352">
    <property type="term" value="P:DNA-templated transcription initiation"/>
    <property type="evidence" value="ECO:0007669"/>
    <property type="project" value="InterPro"/>
</dbReference>
<dbReference type="InterPro" id="IPR007627">
    <property type="entry name" value="RNA_pol_sigma70_r2"/>
</dbReference>
<dbReference type="SUPFAM" id="SSF88946">
    <property type="entry name" value="Sigma2 domain of RNA polymerase sigma factors"/>
    <property type="match status" value="1"/>
</dbReference>
<proteinExistence type="predicted"/>
<comment type="caution">
    <text evidence="2">The sequence shown here is derived from an EMBL/GenBank/DDBJ whole genome shotgun (WGS) entry which is preliminary data.</text>
</comment>
<dbReference type="Proteomes" id="UP000316406">
    <property type="component" value="Unassembled WGS sequence"/>
</dbReference>
<accession>A0A556CC78</accession>
<reference evidence="2 3" key="1">
    <citation type="submission" date="2019-07" db="EMBL/GenBank/DDBJ databases">
        <title>Draft genome sequence of Brevibacterium aurantiacum XU54 isolated from Xinjiang China.</title>
        <authorList>
            <person name="Xu X."/>
        </authorList>
    </citation>
    <scope>NUCLEOTIDE SEQUENCE [LARGE SCALE GENOMIC DNA]</scope>
    <source>
        <strain evidence="2 3">XU54</strain>
    </source>
</reference>
<gene>
    <name evidence="2" type="ORF">FO013_14920</name>
</gene>
<dbReference type="InterPro" id="IPR013325">
    <property type="entry name" value="RNA_pol_sigma_r2"/>
</dbReference>
<dbReference type="Pfam" id="PF04542">
    <property type="entry name" value="Sigma70_r2"/>
    <property type="match status" value="1"/>
</dbReference>
<feature type="domain" description="RNA polymerase sigma-70 region 2" evidence="1">
    <location>
        <begin position="41"/>
        <end position="89"/>
    </location>
</feature>
<dbReference type="GO" id="GO:0003700">
    <property type="term" value="F:DNA-binding transcription factor activity"/>
    <property type="evidence" value="ECO:0007669"/>
    <property type="project" value="InterPro"/>
</dbReference>